<name>A0A848G3M3_9RHOO</name>
<dbReference type="InterPro" id="IPR049371">
    <property type="entry name" value="GspD-like_N0"/>
</dbReference>
<keyword evidence="17" id="KW-1185">Reference proteome</keyword>
<keyword evidence="4" id="KW-1134">Transmembrane beta strand</keyword>
<sequence length="772" mass="80389">MNRLQSIVASICLVLGFQVNALAQESGGAVPSIGIGIGVPASPSVSAEPSGRSGQDLAVPNDGYRAEGSVPAPATTAATAAEGRRGPVLIKGNDQVVKLPPSRTLVSADEAGVGLRFEQAPVTEVIHTVFGNILKLDYAIVPPLTGEITLHTQGPVPKDQLLSIIEALLQNNGIVVVPDVHGRYRIGRADVLKSAVPVPRRADTTMPGYGSVIIPLQNIGAAEMADVLRPVAPPEAFLRVDTLRNLLVLAGSRNQVEGWLEIVSTFDVDLLKGMSVGLFPLENSSVKEVETALRSLFSSDAAGASASRPAAAAGAAGAGKTEEANAPVAVRMAGPLGGLVRVMGIERLNALLVITPRAHVLEQAKVWIERLDKPADASGEAQLYVYPVQNGSAQHLANLLNGLYSTQANPTAQSSTGVAPGLATSTQASTGFGSTTGTLGSGAAFGANAGGVAGNRSGQNNQVNPSSVTQVSLGKDIRVVADNNNNALLIHAPKRDYKRIEAALRQLDITPNQVLIEASIVEVTLTDATKYGLQWYFEGGLGNGWKGTGVLGNSSTGTISSGQQGFSYTVTNPLGAVRAVLSAMADKQLVNVISSPSLMVLDNQTASIQVGDQQPIRSATTVTDGGVSTSSITYKDTGVLLSVTPSVNAGNLITMQINQSITDVGSPDSATGQRSFLQRMISSKVSVRSGETIVLGGLIRDNKGDGRQGLPWLQDIPVFGALFGTRTLSKTRTELLVMITPRVVRTEQDVREVGSELKSKMQGLKPLMGMGR</sequence>
<evidence type="ECO:0000256" key="5">
    <source>
        <dbReference type="ARBA" id="ARBA00022692"/>
    </source>
</evidence>
<dbReference type="GO" id="GO:0009279">
    <property type="term" value="C:cell outer membrane"/>
    <property type="evidence" value="ECO:0007669"/>
    <property type="project" value="UniProtKB-SubCell"/>
</dbReference>
<evidence type="ECO:0000256" key="8">
    <source>
        <dbReference type="ARBA" id="ARBA00023136"/>
    </source>
</evidence>
<feature type="region of interest" description="Disordered" evidence="11">
    <location>
        <begin position="44"/>
        <end position="78"/>
    </location>
</feature>
<dbReference type="Pfam" id="PF00263">
    <property type="entry name" value="Secretin"/>
    <property type="match status" value="1"/>
</dbReference>
<dbReference type="RefSeq" id="WP_169145406.1">
    <property type="nucleotide sequence ID" value="NZ_JABBGA010000005.1"/>
</dbReference>
<evidence type="ECO:0000256" key="1">
    <source>
        <dbReference type="ARBA" id="ARBA00004442"/>
    </source>
</evidence>
<evidence type="ECO:0000259" key="13">
    <source>
        <dbReference type="Pfam" id="PF00263"/>
    </source>
</evidence>
<keyword evidence="5" id="KW-0812">Transmembrane</keyword>
<evidence type="ECO:0000256" key="3">
    <source>
        <dbReference type="ARBA" id="ARBA00022448"/>
    </source>
</evidence>
<feature type="signal peptide" evidence="12">
    <location>
        <begin position="1"/>
        <end position="23"/>
    </location>
</feature>
<comment type="similarity">
    <text evidence="2">Belongs to the bacterial secretin family. GSP D subfamily.</text>
</comment>
<keyword evidence="7" id="KW-0653">Protein transport</keyword>
<evidence type="ECO:0000256" key="2">
    <source>
        <dbReference type="ARBA" id="ARBA00006980"/>
    </source>
</evidence>
<dbReference type="GO" id="GO:0015627">
    <property type="term" value="C:type II protein secretion system complex"/>
    <property type="evidence" value="ECO:0007669"/>
    <property type="project" value="InterPro"/>
</dbReference>
<keyword evidence="3 10" id="KW-0813">Transport</keyword>
<feature type="chain" id="PRO_5032772794" evidence="12">
    <location>
        <begin position="24"/>
        <end position="772"/>
    </location>
</feature>
<evidence type="ECO:0000256" key="7">
    <source>
        <dbReference type="ARBA" id="ARBA00022927"/>
    </source>
</evidence>
<evidence type="ECO:0000256" key="10">
    <source>
        <dbReference type="RuleBase" id="RU004004"/>
    </source>
</evidence>
<proteinExistence type="inferred from homology"/>
<dbReference type="InterPro" id="IPR038591">
    <property type="entry name" value="NolW-like_sf"/>
</dbReference>
<dbReference type="PRINTS" id="PR00811">
    <property type="entry name" value="BCTERIALGSPD"/>
</dbReference>
<keyword evidence="6 12" id="KW-0732">Signal</keyword>
<comment type="subcellular location">
    <subcellularLocation>
        <location evidence="1 10">Cell outer membrane</location>
    </subcellularLocation>
</comment>
<evidence type="ECO:0000259" key="14">
    <source>
        <dbReference type="Pfam" id="PF03958"/>
    </source>
</evidence>
<evidence type="ECO:0000256" key="4">
    <source>
        <dbReference type="ARBA" id="ARBA00022452"/>
    </source>
</evidence>
<evidence type="ECO:0000259" key="15">
    <source>
        <dbReference type="Pfam" id="PF21305"/>
    </source>
</evidence>
<dbReference type="Gene3D" id="3.30.1370.120">
    <property type="match status" value="3"/>
</dbReference>
<dbReference type="PRINTS" id="PR01032">
    <property type="entry name" value="PHAGEIV"/>
</dbReference>
<comment type="caution">
    <text evidence="16">The sequence shown here is derived from an EMBL/GenBank/DDBJ whole genome shotgun (WGS) entry which is preliminary data.</text>
</comment>
<evidence type="ECO:0000256" key="6">
    <source>
        <dbReference type="ARBA" id="ARBA00022729"/>
    </source>
</evidence>
<reference evidence="16 17" key="1">
    <citation type="submission" date="2020-04" db="EMBL/GenBank/DDBJ databases">
        <title>Zoogloea sp. G-4-1-14 isolated from soil.</title>
        <authorList>
            <person name="Dahal R.H."/>
        </authorList>
    </citation>
    <scope>NUCLEOTIDE SEQUENCE [LARGE SCALE GENOMIC DNA]</scope>
    <source>
        <strain evidence="16 17">G-4-1-14</strain>
    </source>
</reference>
<evidence type="ECO:0000256" key="9">
    <source>
        <dbReference type="ARBA" id="ARBA00023237"/>
    </source>
</evidence>
<dbReference type="PANTHER" id="PTHR30332:SF25">
    <property type="entry name" value="SECRETIN XPSD"/>
    <property type="match status" value="1"/>
</dbReference>
<dbReference type="InterPro" id="IPR004846">
    <property type="entry name" value="T2SS/T3SS_dom"/>
</dbReference>
<gene>
    <name evidence="16" type="primary">gspD</name>
    <name evidence="16" type="ORF">HHL15_08940</name>
</gene>
<keyword evidence="9" id="KW-0998">Cell outer membrane</keyword>
<dbReference type="PANTHER" id="PTHR30332">
    <property type="entry name" value="PROBABLE GENERAL SECRETION PATHWAY PROTEIN D"/>
    <property type="match status" value="1"/>
</dbReference>
<dbReference type="GO" id="GO:0015628">
    <property type="term" value="P:protein secretion by the type II secretion system"/>
    <property type="evidence" value="ECO:0007669"/>
    <property type="project" value="InterPro"/>
</dbReference>
<dbReference type="AlphaFoldDB" id="A0A848G3M3"/>
<dbReference type="InterPro" id="IPR050810">
    <property type="entry name" value="Bact_Secretion_Sys_Channel"/>
</dbReference>
<dbReference type="Pfam" id="PF03958">
    <property type="entry name" value="Secretin_N"/>
    <property type="match status" value="2"/>
</dbReference>
<evidence type="ECO:0000313" key="16">
    <source>
        <dbReference type="EMBL" id="NML25864.1"/>
    </source>
</evidence>
<keyword evidence="8" id="KW-0472">Membrane</keyword>
<dbReference type="EMBL" id="JABBGA010000005">
    <property type="protein sequence ID" value="NML25864.1"/>
    <property type="molecule type" value="Genomic_DNA"/>
</dbReference>
<evidence type="ECO:0000256" key="12">
    <source>
        <dbReference type="SAM" id="SignalP"/>
    </source>
</evidence>
<dbReference type="InterPro" id="IPR005644">
    <property type="entry name" value="NolW-like"/>
</dbReference>
<feature type="domain" description="NolW-like" evidence="14">
    <location>
        <begin position="278"/>
        <end position="376"/>
    </location>
</feature>
<organism evidence="16 17">
    <name type="scientific">Zoogloea dura</name>
    <dbReference type="NCBI Taxonomy" id="2728840"/>
    <lineage>
        <taxon>Bacteria</taxon>
        <taxon>Pseudomonadati</taxon>
        <taxon>Pseudomonadota</taxon>
        <taxon>Betaproteobacteria</taxon>
        <taxon>Rhodocyclales</taxon>
        <taxon>Zoogloeaceae</taxon>
        <taxon>Zoogloea</taxon>
    </lineage>
</organism>
<dbReference type="Proteomes" id="UP000580043">
    <property type="component" value="Unassembled WGS sequence"/>
</dbReference>
<feature type="domain" description="GspD-like N0" evidence="15">
    <location>
        <begin position="116"/>
        <end position="186"/>
    </location>
</feature>
<dbReference type="Pfam" id="PF21305">
    <property type="entry name" value="type_II_gspD_N0"/>
    <property type="match status" value="1"/>
</dbReference>
<dbReference type="InterPro" id="IPR013356">
    <property type="entry name" value="T2SS_GspD"/>
</dbReference>
<evidence type="ECO:0000313" key="17">
    <source>
        <dbReference type="Proteomes" id="UP000580043"/>
    </source>
</evidence>
<dbReference type="Gene3D" id="3.55.50.30">
    <property type="match status" value="1"/>
</dbReference>
<dbReference type="NCBIfam" id="TIGR02517">
    <property type="entry name" value="type_II_gspD"/>
    <property type="match status" value="1"/>
</dbReference>
<feature type="domain" description="Type II/III secretion system secretin-like" evidence="13">
    <location>
        <begin position="583"/>
        <end position="745"/>
    </location>
</feature>
<feature type="domain" description="NolW-like" evidence="14">
    <location>
        <begin position="385"/>
        <end position="513"/>
    </location>
</feature>
<accession>A0A848G3M3</accession>
<protein>
    <submittedName>
        <fullName evidence="16">Type II secretion system secretin GspD</fullName>
    </submittedName>
</protein>
<dbReference type="InterPro" id="IPR001775">
    <property type="entry name" value="GspD/PilQ"/>
</dbReference>
<evidence type="ECO:0000256" key="11">
    <source>
        <dbReference type="SAM" id="MobiDB-lite"/>
    </source>
</evidence>